<evidence type="ECO:0000256" key="2">
    <source>
        <dbReference type="ARBA" id="ARBA00022692"/>
    </source>
</evidence>
<keyword evidence="2 6" id="KW-0812">Transmembrane</keyword>
<comment type="caution">
    <text evidence="8">The sequence shown here is derived from an EMBL/GenBank/DDBJ whole genome shotgun (WGS) entry which is preliminary data.</text>
</comment>
<dbReference type="GO" id="GO:0005829">
    <property type="term" value="C:cytosol"/>
    <property type="evidence" value="ECO:0007669"/>
    <property type="project" value="TreeGrafter"/>
</dbReference>
<comment type="subcellular location">
    <subcellularLocation>
        <location evidence="1">Membrane</location>
        <topology evidence="1">Multi-pass membrane protein</topology>
    </subcellularLocation>
</comment>
<feature type="domain" description="HTH cro/C1-type" evidence="7">
    <location>
        <begin position="10"/>
        <end position="64"/>
    </location>
</feature>
<dbReference type="OrthoDB" id="1357763at2"/>
<dbReference type="EMBL" id="MQUB01000001">
    <property type="protein sequence ID" value="PQB05568.1"/>
    <property type="molecule type" value="Genomic_DNA"/>
</dbReference>
<dbReference type="InterPro" id="IPR001387">
    <property type="entry name" value="Cro/C1-type_HTH"/>
</dbReference>
<organism evidence="8 9">
    <name type="scientific">Aureitalea marina</name>
    <dbReference type="NCBI Taxonomy" id="930804"/>
    <lineage>
        <taxon>Bacteria</taxon>
        <taxon>Pseudomonadati</taxon>
        <taxon>Bacteroidota</taxon>
        <taxon>Flavobacteriia</taxon>
        <taxon>Flavobacteriales</taxon>
        <taxon>Flavobacteriaceae</taxon>
        <taxon>Aureitalea</taxon>
    </lineage>
</organism>
<proteinExistence type="predicted"/>
<keyword evidence="5 6" id="KW-0472">Membrane</keyword>
<gene>
    <name evidence="8" type="ORF">BST85_12165</name>
</gene>
<keyword evidence="9" id="KW-1185">Reference proteome</keyword>
<evidence type="ECO:0000256" key="3">
    <source>
        <dbReference type="ARBA" id="ARBA00022989"/>
    </source>
</evidence>
<dbReference type="Pfam" id="PF09685">
    <property type="entry name" value="MamF_MmsF"/>
    <property type="match status" value="1"/>
</dbReference>
<dbReference type="PANTHER" id="PTHR46797:SF1">
    <property type="entry name" value="METHYLPHOSPHONATE SYNTHASE"/>
    <property type="match status" value="1"/>
</dbReference>
<dbReference type="InterPro" id="IPR010982">
    <property type="entry name" value="Lambda_DNA-bd_dom_sf"/>
</dbReference>
<dbReference type="GO" id="GO:0003677">
    <property type="term" value="F:DNA binding"/>
    <property type="evidence" value="ECO:0007669"/>
    <property type="project" value="UniProtKB-KW"/>
</dbReference>
<evidence type="ECO:0000313" key="9">
    <source>
        <dbReference type="Proteomes" id="UP000239800"/>
    </source>
</evidence>
<feature type="transmembrane region" description="Helical" evidence="6">
    <location>
        <begin position="148"/>
        <end position="167"/>
    </location>
</feature>
<feature type="transmembrane region" description="Helical" evidence="6">
    <location>
        <begin position="121"/>
        <end position="142"/>
    </location>
</feature>
<dbReference type="InterPro" id="IPR019109">
    <property type="entry name" value="MamF_MmsF"/>
</dbReference>
<keyword evidence="3 6" id="KW-1133">Transmembrane helix</keyword>
<dbReference type="SMART" id="SM00530">
    <property type="entry name" value="HTH_XRE"/>
    <property type="match status" value="1"/>
</dbReference>
<dbReference type="Proteomes" id="UP000239800">
    <property type="component" value="Unassembled WGS sequence"/>
</dbReference>
<dbReference type="Gene3D" id="1.10.260.40">
    <property type="entry name" value="lambda repressor-like DNA-binding domains"/>
    <property type="match status" value="1"/>
</dbReference>
<reference evidence="8 9" key="1">
    <citation type="submission" date="2016-11" db="EMBL/GenBank/DDBJ databases">
        <title>Trade-off between light-utilization and light-protection in marine flavobacteria.</title>
        <authorList>
            <person name="Kumagai Y."/>
        </authorList>
    </citation>
    <scope>NUCLEOTIDE SEQUENCE [LARGE SCALE GENOMIC DNA]</scope>
    <source>
        <strain evidence="8 9">NBRC 107741</strain>
    </source>
</reference>
<sequence>MKRPTLQENLLYQRKLKGYTQDELAERTTVGVRTIQRIEKGEVQPHLQTIKLLAVGLGVEVDDLIVLDDPKEEPIDRKWMLFLHASPFFGLIIPFANILFPLFIWLNKADDNKRYDAHGRAVINFHATISLMVVLSLLLFFAIPGFNFFITGGLFLVALIFTIKNTISAMETGKCSYPLSIPFLKPKA</sequence>
<dbReference type="Pfam" id="PF01381">
    <property type="entry name" value="HTH_3"/>
    <property type="match status" value="1"/>
</dbReference>
<dbReference type="PROSITE" id="PS50943">
    <property type="entry name" value="HTH_CROC1"/>
    <property type="match status" value="1"/>
</dbReference>
<dbReference type="InterPro" id="IPR050807">
    <property type="entry name" value="TransReg_Diox_bact_type"/>
</dbReference>
<evidence type="ECO:0000256" key="1">
    <source>
        <dbReference type="ARBA" id="ARBA00004141"/>
    </source>
</evidence>
<protein>
    <submittedName>
        <fullName evidence="8">Transcriptional regulator</fullName>
    </submittedName>
</protein>
<dbReference type="CDD" id="cd00093">
    <property type="entry name" value="HTH_XRE"/>
    <property type="match status" value="1"/>
</dbReference>
<feature type="transmembrane region" description="Helical" evidence="6">
    <location>
        <begin position="79"/>
        <end position="100"/>
    </location>
</feature>
<evidence type="ECO:0000313" key="8">
    <source>
        <dbReference type="EMBL" id="PQB05568.1"/>
    </source>
</evidence>
<dbReference type="RefSeq" id="WP_104813514.1">
    <property type="nucleotide sequence ID" value="NZ_MQUB01000001.1"/>
</dbReference>
<evidence type="ECO:0000256" key="5">
    <source>
        <dbReference type="ARBA" id="ARBA00023136"/>
    </source>
</evidence>
<evidence type="ECO:0000256" key="4">
    <source>
        <dbReference type="ARBA" id="ARBA00023125"/>
    </source>
</evidence>
<evidence type="ECO:0000256" key="6">
    <source>
        <dbReference type="SAM" id="Phobius"/>
    </source>
</evidence>
<dbReference type="PANTHER" id="PTHR46797">
    <property type="entry name" value="HTH-TYPE TRANSCRIPTIONAL REGULATOR"/>
    <property type="match status" value="1"/>
</dbReference>
<dbReference type="GO" id="GO:0003700">
    <property type="term" value="F:DNA-binding transcription factor activity"/>
    <property type="evidence" value="ECO:0007669"/>
    <property type="project" value="TreeGrafter"/>
</dbReference>
<dbReference type="SUPFAM" id="SSF47413">
    <property type="entry name" value="lambda repressor-like DNA-binding domains"/>
    <property type="match status" value="1"/>
</dbReference>
<keyword evidence="4" id="KW-0238">DNA-binding</keyword>
<name>A0A2S7KSK9_9FLAO</name>
<accession>A0A2S7KSK9</accession>
<dbReference type="AlphaFoldDB" id="A0A2S7KSK9"/>
<evidence type="ECO:0000259" key="7">
    <source>
        <dbReference type="PROSITE" id="PS50943"/>
    </source>
</evidence>